<accession>A0A371H939</accession>
<name>A0A371H939_MUCPR</name>
<proteinExistence type="predicted"/>
<gene>
    <name evidence="1" type="ORF">CR513_17647</name>
</gene>
<dbReference type="EMBL" id="QJKJ01003258">
    <property type="protein sequence ID" value="RDX99322.1"/>
    <property type="molecule type" value="Genomic_DNA"/>
</dbReference>
<organism evidence="1 2">
    <name type="scientific">Mucuna pruriens</name>
    <name type="common">Velvet bean</name>
    <name type="synonym">Dolichos pruriens</name>
    <dbReference type="NCBI Taxonomy" id="157652"/>
    <lineage>
        <taxon>Eukaryota</taxon>
        <taxon>Viridiplantae</taxon>
        <taxon>Streptophyta</taxon>
        <taxon>Embryophyta</taxon>
        <taxon>Tracheophyta</taxon>
        <taxon>Spermatophyta</taxon>
        <taxon>Magnoliopsida</taxon>
        <taxon>eudicotyledons</taxon>
        <taxon>Gunneridae</taxon>
        <taxon>Pentapetalae</taxon>
        <taxon>rosids</taxon>
        <taxon>fabids</taxon>
        <taxon>Fabales</taxon>
        <taxon>Fabaceae</taxon>
        <taxon>Papilionoideae</taxon>
        <taxon>50 kb inversion clade</taxon>
        <taxon>NPAAA clade</taxon>
        <taxon>indigoferoid/millettioid clade</taxon>
        <taxon>Phaseoleae</taxon>
        <taxon>Mucuna</taxon>
    </lineage>
</organism>
<sequence>MVQCCLGSTYKLETNDFVFINKVDSRFHKFYRVFWSFKPVIKWTFLYGKYHGHNCVLPTAFAIGDTKCLVMVLGQHLTLCN</sequence>
<dbReference type="OrthoDB" id="683469at2759"/>
<evidence type="ECO:0000313" key="1">
    <source>
        <dbReference type="EMBL" id="RDX99322.1"/>
    </source>
</evidence>
<comment type="caution">
    <text evidence="1">The sequence shown here is derived from an EMBL/GenBank/DDBJ whole genome shotgun (WGS) entry which is preliminary data.</text>
</comment>
<protein>
    <submittedName>
        <fullName evidence="1">Uncharacterized protein</fullName>
    </submittedName>
</protein>
<reference evidence="1" key="1">
    <citation type="submission" date="2018-05" db="EMBL/GenBank/DDBJ databases">
        <title>Draft genome of Mucuna pruriens seed.</title>
        <authorList>
            <person name="Nnadi N.E."/>
            <person name="Vos R."/>
            <person name="Hasami M.H."/>
            <person name="Devisetty U.K."/>
            <person name="Aguiy J.C."/>
        </authorList>
    </citation>
    <scope>NUCLEOTIDE SEQUENCE [LARGE SCALE GENOMIC DNA]</scope>
    <source>
        <strain evidence="1">JCA_2017</strain>
    </source>
</reference>
<keyword evidence="2" id="KW-1185">Reference proteome</keyword>
<dbReference type="AlphaFoldDB" id="A0A371H939"/>
<evidence type="ECO:0000313" key="2">
    <source>
        <dbReference type="Proteomes" id="UP000257109"/>
    </source>
</evidence>
<feature type="non-terminal residue" evidence="1">
    <location>
        <position position="1"/>
    </location>
</feature>
<dbReference type="Proteomes" id="UP000257109">
    <property type="component" value="Unassembled WGS sequence"/>
</dbReference>